<feature type="compositionally biased region" description="Basic and acidic residues" evidence="1">
    <location>
        <begin position="87"/>
        <end position="102"/>
    </location>
</feature>
<evidence type="ECO:0000313" key="3">
    <source>
        <dbReference type="Proteomes" id="UP001630127"/>
    </source>
</evidence>
<evidence type="ECO:0000313" key="2">
    <source>
        <dbReference type="EMBL" id="KAL3516124.1"/>
    </source>
</evidence>
<feature type="compositionally biased region" description="Basic residues" evidence="1">
    <location>
        <begin position="10"/>
        <end position="21"/>
    </location>
</feature>
<reference evidence="2 3" key="1">
    <citation type="submission" date="2024-11" db="EMBL/GenBank/DDBJ databases">
        <title>A near-complete genome assembly of Cinchona calisaya.</title>
        <authorList>
            <person name="Lian D.C."/>
            <person name="Zhao X.W."/>
            <person name="Wei L."/>
        </authorList>
    </citation>
    <scope>NUCLEOTIDE SEQUENCE [LARGE SCALE GENOMIC DNA]</scope>
    <source>
        <tissue evidence="2">Nenye</tissue>
    </source>
</reference>
<accession>A0ABD2ZAK6</accession>
<dbReference type="EMBL" id="JBJUIK010000010">
    <property type="protein sequence ID" value="KAL3516124.1"/>
    <property type="molecule type" value="Genomic_DNA"/>
</dbReference>
<feature type="region of interest" description="Disordered" evidence="1">
    <location>
        <begin position="1"/>
        <end position="21"/>
    </location>
</feature>
<organism evidence="2 3">
    <name type="scientific">Cinchona calisaya</name>
    <dbReference type="NCBI Taxonomy" id="153742"/>
    <lineage>
        <taxon>Eukaryota</taxon>
        <taxon>Viridiplantae</taxon>
        <taxon>Streptophyta</taxon>
        <taxon>Embryophyta</taxon>
        <taxon>Tracheophyta</taxon>
        <taxon>Spermatophyta</taxon>
        <taxon>Magnoliopsida</taxon>
        <taxon>eudicotyledons</taxon>
        <taxon>Gunneridae</taxon>
        <taxon>Pentapetalae</taxon>
        <taxon>asterids</taxon>
        <taxon>lamiids</taxon>
        <taxon>Gentianales</taxon>
        <taxon>Rubiaceae</taxon>
        <taxon>Cinchonoideae</taxon>
        <taxon>Cinchoneae</taxon>
        <taxon>Cinchona</taxon>
    </lineage>
</organism>
<sequence>MEKKLFSNKQFKKRLKKKTKTKTNGCIGTIGKELIECLVLKDKWRPKTEVQERRQLEEEDEDSRGRKGCSGAICGRRDRKKGFNGGCRKEDGGLGRKGLGEI</sequence>
<dbReference type="Proteomes" id="UP001630127">
    <property type="component" value="Unassembled WGS sequence"/>
</dbReference>
<feature type="region of interest" description="Disordered" evidence="1">
    <location>
        <begin position="48"/>
        <end position="102"/>
    </location>
</feature>
<gene>
    <name evidence="2" type="ORF">ACH5RR_023026</name>
</gene>
<proteinExistence type="predicted"/>
<keyword evidence="3" id="KW-1185">Reference proteome</keyword>
<name>A0ABD2ZAK6_9GENT</name>
<comment type="caution">
    <text evidence="2">The sequence shown here is derived from an EMBL/GenBank/DDBJ whole genome shotgun (WGS) entry which is preliminary data.</text>
</comment>
<protein>
    <submittedName>
        <fullName evidence="2">Uncharacterized protein</fullName>
    </submittedName>
</protein>
<dbReference type="AlphaFoldDB" id="A0ABD2ZAK6"/>
<evidence type="ECO:0000256" key="1">
    <source>
        <dbReference type="SAM" id="MobiDB-lite"/>
    </source>
</evidence>